<feature type="domain" description="CobW C-terminal" evidence="2">
    <location>
        <begin position="213"/>
        <end position="328"/>
    </location>
</feature>
<sequence>MSTTTTGPLVVMVFGFRPDVCSAVAETLRDRPKPTRVVHYEASGHGKVVRDLRTLASRPTDPDVIAVLPPSFEPDQLRAAWPATGAARLGTMVTAVAADWLLDGLTNDDPLRSVGLHQGADDDRSIGDVVARQIEQADVVVTAEKPADAWESEQAQAVLHRIAPWSGHLDADDPRLAALLVKAGHQRDPLPATSRGLSGMSVGAHEPLPEHGVTSCVFKARRPFHPGRLHDALDDLTDQVLRARGHFWLASRPDLVLSWESTATLTIGPVSGWLADLPDEHWPDVDPQRRLFAAFDWDPYYGDRHHHLAFVGLDMDPVGIHRTLAGCLLTDEELSRGEDGWRQLPDPFARAYPKPAPTVVGAGQGRRSGPLAHGVDDGDAKDGRGALARPDAEVREGVGIEEDST</sequence>
<dbReference type="PANTHER" id="PTHR43603:SF1">
    <property type="entry name" value="ZINC-REGULATED GTPASE METALLOPROTEIN ACTIVATOR 1"/>
    <property type="match status" value="1"/>
</dbReference>
<dbReference type="SUPFAM" id="SSF90002">
    <property type="entry name" value="Hypothetical protein YjiA, C-terminal domain"/>
    <property type="match status" value="1"/>
</dbReference>
<evidence type="ECO:0000313" key="3">
    <source>
        <dbReference type="EMBL" id="SNT47947.1"/>
    </source>
</evidence>
<dbReference type="AlphaFoldDB" id="A0A239MYT9"/>
<dbReference type="RefSeq" id="WP_179266252.1">
    <property type="nucleotide sequence ID" value="NZ_FZPH01000007.1"/>
</dbReference>
<dbReference type="InterPro" id="IPR051927">
    <property type="entry name" value="Zn_Chap_cDPG_Synth"/>
</dbReference>
<gene>
    <name evidence="3" type="ORF">SAMN05421812_10741</name>
</gene>
<name>A0A239MYT9_9ACTN</name>
<dbReference type="PANTHER" id="PTHR43603">
    <property type="entry name" value="COBW DOMAIN-CONTAINING PROTEIN DDB_G0274527"/>
    <property type="match status" value="1"/>
</dbReference>
<feature type="region of interest" description="Disordered" evidence="1">
    <location>
        <begin position="354"/>
        <end position="405"/>
    </location>
</feature>
<protein>
    <submittedName>
        <fullName evidence="3">GTPase, G3E family</fullName>
    </submittedName>
</protein>
<dbReference type="EMBL" id="FZPH01000007">
    <property type="protein sequence ID" value="SNT47947.1"/>
    <property type="molecule type" value="Genomic_DNA"/>
</dbReference>
<accession>A0A239MYT9</accession>
<feature type="compositionally biased region" description="Basic and acidic residues" evidence="1">
    <location>
        <begin position="374"/>
        <end position="398"/>
    </location>
</feature>
<dbReference type="InterPro" id="IPR011629">
    <property type="entry name" value="CobW-like_C"/>
</dbReference>
<reference evidence="3 4" key="1">
    <citation type="submission" date="2017-06" db="EMBL/GenBank/DDBJ databases">
        <authorList>
            <person name="Kim H.J."/>
            <person name="Triplett B.A."/>
        </authorList>
    </citation>
    <scope>NUCLEOTIDE SEQUENCE [LARGE SCALE GENOMIC DNA]</scope>
    <source>
        <strain evidence="3 4">CGMCC 4.5593</strain>
    </source>
</reference>
<proteinExistence type="predicted"/>
<dbReference type="Pfam" id="PF07683">
    <property type="entry name" value="CobW_C"/>
    <property type="match status" value="1"/>
</dbReference>
<organism evidence="3 4">
    <name type="scientific">Asanoa hainanensis</name>
    <dbReference type="NCBI Taxonomy" id="560556"/>
    <lineage>
        <taxon>Bacteria</taxon>
        <taxon>Bacillati</taxon>
        <taxon>Actinomycetota</taxon>
        <taxon>Actinomycetes</taxon>
        <taxon>Micromonosporales</taxon>
        <taxon>Micromonosporaceae</taxon>
        <taxon>Asanoa</taxon>
    </lineage>
</organism>
<dbReference type="SMART" id="SM00833">
    <property type="entry name" value="CobW_C"/>
    <property type="match status" value="1"/>
</dbReference>
<dbReference type="Proteomes" id="UP000198362">
    <property type="component" value="Unassembled WGS sequence"/>
</dbReference>
<evidence type="ECO:0000313" key="4">
    <source>
        <dbReference type="Proteomes" id="UP000198362"/>
    </source>
</evidence>
<evidence type="ECO:0000259" key="2">
    <source>
        <dbReference type="SMART" id="SM00833"/>
    </source>
</evidence>
<keyword evidence="4" id="KW-1185">Reference proteome</keyword>
<evidence type="ECO:0000256" key="1">
    <source>
        <dbReference type="SAM" id="MobiDB-lite"/>
    </source>
</evidence>